<dbReference type="Proteomes" id="UP001296104">
    <property type="component" value="Unassembled WGS sequence"/>
</dbReference>
<dbReference type="EMBL" id="CAVMBE010000015">
    <property type="protein sequence ID" value="CAK3947360.1"/>
    <property type="molecule type" value="Genomic_DNA"/>
</dbReference>
<evidence type="ECO:0000256" key="3">
    <source>
        <dbReference type="ARBA" id="ARBA00022502"/>
    </source>
</evidence>
<dbReference type="PIRSF" id="PIRSF019663">
    <property type="entry name" value="Legumain"/>
    <property type="match status" value="1"/>
</dbReference>
<dbReference type="AlphaFoldDB" id="A0AAI8YW86"/>
<evidence type="ECO:0000313" key="8">
    <source>
        <dbReference type="Proteomes" id="UP001296104"/>
    </source>
</evidence>
<dbReference type="GO" id="GO:0003923">
    <property type="term" value="F:GPI-anchor transamidase activity"/>
    <property type="evidence" value="ECO:0007669"/>
    <property type="project" value="InterPro"/>
</dbReference>
<dbReference type="Gene3D" id="3.40.50.1460">
    <property type="match status" value="1"/>
</dbReference>
<feature type="chain" id="PRO_5042578531" evidence="6">
    <location>
        <begin position="23"/>
        <end position="399"/>
    </location>
</feature>
<evidence type="ECO:0000256" key="6">
    <source>
        <dbReference type="SAM" id="SignalP"/>
    </source>
</evidence>
<dbReference type="GO" id="GO:0006506">
    <property type="term" value="P:GPI anchor biosynthetic process"/>
    <property type="evidence" value="ECO:0007669"/>
    <property type="project" value="UniProtKB-KW"/>
</dbReference>
<dbReference type="PIRSF" id="PIRSF500138">
    <property type="entry name" value="GPI8"/>
    <property type="match status" value="1"/>
</dbReference>
<dbReference type="GO" id="GO:0016255">
    <property type="term" value="P:attachment of GPI anchor to protein"/>
    <property type="evidence" value="ECO:0007669"/>
    <property type="project" value="InterPro"/>
</dbReference>
<feature type="active site" evidence="5">
    <location>
        <position position="158"/>
    </location>
</feature>
<dbReference type="FunFam" id="3.40.50.1460:FF:000003">
    <property type="entry name" value="GPI-anchor transamidase"/>
    <property type="match status" value="1"/>
</dbReference>
<dbReference type="PRINTS" id="PR00776">
    <property type="entry name" value="HEMOGLOBNASE"/>
</dbReference>
<dbReference type="InterPro" id="IPR001096">
    <property type="entry name" value="Peptidase_C13"/>
</dbReference>
<evidence type="ECO:0000256" key="5">
    <source>
        <dbReference type="PIRSR" id="PIRSR019663-1"/>
    </source>
</evidence>
<evidence type="ECO:0000313" key="7">
    <source>
        <dbReference type="EMBL" id="CAK3947360.1"/>
    </source>
</evidence>
<accession>A0AAI8YW86</accession>
<reference evidence="7" key="1">
    <citation type="submission" date="2023-11" db="EMBL/GenBank/DDBJ databases">
        <authorList>
            <person name="Alioto T."/>
            <person name="Alioto T."/>
            <person name="Gomez Garrido J."/>
        </authorList>
    </citation>
    <scope>NUCLEOTIDE SEQUENCE</scope>
</reference>
<dbReference type="PANTHER" id="PTHR48067">
    <property type="entry name" value="GPI-ANCHOR TRANSAMIDASE"/>
    <property type="match status" value="1"/>
</dbReference>
<feature type="active site" description="Nucleophile" evidence="5">
    <location>
        <position position="200"/>
    </location>
</feature>
<evidence type="ECO:0000256" key="2">
    <source>
        <dbReference type="ARBA" id="ARBA00009941"/>
    </source>
</evidence>
<name>A0AAI8YW86_9PEZI</name>
<evidence type="ECO:0000256" key="4">
    <source>
        <dbReference type="ARBA" id="ARBA00022729"/>
    </source>
</evidence>
<sequence>MRLLSLPSALLALLAISDVSSATHTSNWAVLVSTSRFWFNYRHLANTLSLYRTVKRLGIPDSQIILMLPDDMACNPRNSFPGSVFNDKSRLLDLYDDKGTLENMAAGMGGIEVDYRGNEVTVENFIRLLTDRWPASHPTSKRLMTDDRSNVLIYMTGHGGNEFLKFQDSEEISSFDLADAFEQMWEKKRYHEMLFMIDTCQANTMYPAFYTPNIIATGSSAKDQSSYSHHADQDVGVAVIDRWTYYNLEFLETRLNSTSADVRLGELFDYYTFDRVHSDAGVRYDLFPGGEDAARNLRVLDFFGSVQGVETEAATSGNANEWKEDLEALKKIMERQRAEAINVTVAKEPEVVSKSRQQNRVALDMAQKGDDWVKKAAGLASLLVLGAAWLASSALAKSA</sequence>
<dbReference type="Pfam" id="PF01650">
    <property type="entry name" value="Peptidase_C13"/>
    <property type="match status" value="1"/>
</dbReference>
<keyword evidence="4 6" id="KW-0732">Signal</keyword>
<dbReference type="InterPro" id="IPR028361">
    <property type="entry name" value="GPI_transamidase"/>
</dbReference>
<keyword evidence="3" id="KW-0337">GPI-anchor biosynthesis</keyword>
<comment type="pathway">
    <text evidence="1">Glycolipid biosynthesis; glycosylphosphatidylinositol-anchor biosynthesis.</text>
</comment>
<comment type="caution">
    <text evidence="7">The sequence shown here is derived from an EMBL/GenBank/DDBJ whole genome shotgun (WGS) entry which is preliminary data.</text>
</comment>
<proteinExistence type="inferred from homology"/>
<dbReference type="GO" id="GO:0006508">
    <property type="term" value="P:proteolysis"/>
    <property type="evidence" value="ECO:0007669"/>
    <property type="project" value="InterPro"/>
</dbReference>
<comment type="similarity">
    <text evidence="2">Belongs to the peptidase C13 family.</text>
</comment>
<feature type="signal peptide" evidence="6">
    <location>
        <begin position="1"/>
        <end position="22"/>
    </location>
</feature>
<keyword evidence="8" id="KW-1185">Reference proteome</keyword>
<dbReference type="PANTHER" id="PTHR48067:SF1">
    <property type="entry name" value="GPI-ANCHOR TRANSAMIDASE"/>
    <property type="match status" value="1"/>
</dbReference>
<organism evidence="7 8">
    <name type="scientific">Lecanosticta acicola</name>
    <dbReference type="NCBI Taxonomy" id="111012"/>
    <lineage>
        <taxon>Eukaryota</taxon>
        <taxon>Fungi</taxon>
        <taxon>Dikarya</taxon>
        <taxon>Ascomycota</taxon>
        <taxon>Pezizomycotina</taxon>
        <taxon>Dothideomycetes</taxon>
        <taxon>Dothideomycetidae</taxon>
        <taxon>Mycosphaerellales</taxon>
        <taxon>Mycosphaerellaceae</taxon>
        <taxon>Lecanosticta</taxon>
    </lineage>
</organism>
<gene>
    <name evidence="7" type="ORF">LECACI_7A003208</name>
</gene>
<dbReference type="GO" id="GO:0042765">
    <property type="term" value="C:GPI-anchor transamidase complex"/>
    <property type="evidence" value="ECO:0007669"/>
    <property type="project" value="InterPro"/>
</dbReference>
<protein>
    <submittedName>
        <fullName evidence="7">GPI-anchor transamidase</fullName>
    </submittedName>
</protein>
<evidence type="ECO:0000256" key="1">
    <source>
        <dbReference type="ARBA" id="ARBA00004687"/>
    </source>
</evidence>